<name>A0ACC0ERM4_9BASI</name>
<reference evidence="1 2" key="3">
    <citation type="journal article" date="2022" name="Microbiol. Spectr.">
        <title>Folding features and dynamics of 3D genome architecture in plant fungal pathogens.</title>
        <authorList>
            <person name="Xia C."/>
        </authorList>
    </citation>
    <scope>NUCLEOTIDE SEQUENCE [LARGE SCALE GENOMIC DNA]</scope>
    <source>
        <strain evidence="1 2">93-210</strain>
    </source>
</reference>
<comment type="caution">
    <text evidence="1">The sequence shown here is derived from an EMBL/GenBank/DDBJ whole genome shotgun (WGS) entry which is preliminary data.</text>
</comment>
<reference evidence="2" key="1">
    <citation type="journal article" date="2018" name="BMC Genomics">
        <title>Genomic insights into host adaptation between the wheat stripe rust pathogen (Puccinia striiformis f. sp. tritici) and the barley stripe rust pathogen (Puccinia striiformis f. sp. hordei).</title>
        <authorList>
            <person name="Xia C."/>
            <person name="Wang M."/>
            <person name="Yin C."/>
            <person name="Cornejo O.E."/>
            <person name="Hulbert S.H."/>
            <person name="Chen X."/>
        </authorList>
    </citation>
    <scope>NUCLEOTIDE SEQUENCE [LARGE SCALE GENOMIC DNA]</scope>
    <source>
        <strain evidence="2">93-210</strain>
    </source>
</reference>
<dbReference type="EMBL" id="CM045867">
    <property type="protein sequence ID" value="KAI7959108.1"/>
    <property type="molecule type" value="Genomic_DNA"/>
</dbReference>
<gene>
    <name evidence="1" type="ORF">MJO28_002899</name>
</gene>
<sequence>MTHHFDWSAGNFFIMARAKKLQDPLPAANPAATSNESNNQSTSPLAPSAAASTTVDRWEVPTGMSKDYSTFINHDSEVNSQGYPLFPNRSTVWVHPVNSPKIQNFKKFRFVHTDNHETKKCQQWKLIRVTCLGVLLCDCEECNYAGPPPTSRDKIMKELLSCPNFCLHKNPTCQGSAGRCPGNVYWHKCTGTKICFDIHTSGWALLRHQGLHNHPWPALKKPNPLALVELASEIKKNPKASALELKIGSTTGPDQPINSVVDIHDSLGNSDWLHYYQRQILALYRELPETKGGNGGNKFLNDIFQWDELSVFNHLGGINTSPSNPHGCLRSCLSDARKGIHSILAKGI</sequence>
<keyword evidence="2" id="KW-1185">Reference proteome</keyword>
<reference evidence="2" key="2">
    <citation type="journal article" date="2018" name="Mol. Plant Microbe Interact.">
        <title>Genome sequence resources for the wheat stripe rust pathogen (Puccinia striiformis f. sp. tritici) and the barley stripe rust pathogen (Puccinia striiformis f. sp. hordei).</title>
        <authorList>
            <person name="Xia C."/>
            <person name="Wang M."/>
            <person name="Yin C."/>
            <person name="Cornejo O.E."/>
            <person name="Hulbert S.H."/>
            <person name="Chen X."/>
        </authorList>
    </citation>
    <scope>NUCLEOTIDE SEQUENCE [LARGE SCALE GENOMIC DNA]</scope>
    <source>
        <strain evidence="2">93-210</strain>
    </source>
</reference>
<protein>
    <submittedName>
        <fullName evidence="1">Uncharacterized protein</fullName>
    </submittedName>
</protein>
<evidence type="ECO:0000313" key="1">
    <source>
        <dbReference type="EMBL" id="KAI7959108.1"/>
    </source>
</evidence>
<organism evidence="1 2">
    <name type="scientific">Puccinia striiformis f. sp. tritici</name>
    <dbReference type="NCBI Taxonomy" id="168172"/>
    <lineage>
        <taxon>Eukaryota</taxon>
        <taxon>Fungi</taxon>
        <taxon>Dikarya</taxon>
        <taxon>Basidiomycota</taxon>
        <taxon>Pucciniomycotina</taxon>
        <taxon>Pucciniomycetes</taxon>
        <taxon>Pucciniales</taxon>
        <taxon>Pucciniaceae</taxon>
        <taxon>Puccinia</taxon>
    </lineage>
</organism>
<proteinExistence type="predicted"/>
<accession>A0ACC0ERM4</accession>
<dbReference type="Proteomes" id="UP001060170">
    <property type="component" value="Chromosome 3"/>
</dbReference>
<evidence type="ECO:0000313" key="2">
    <source>
        <dbReference type="Proteomes" id="UP001060170"/>
    </source>
</evidence>